<reference evidence="1" key="1">
    <citation type="submission" date="2020-09" db="EMBL/GenBank/DDBJ databases">
        <authorList>
            <person name="Kim M.K."/>
        </authorList>
    </citation>
    <scope>NUCLEOTIDE SEQUENCE</scope>
    <source>
        <strain evidence="1">BT702</strain>
    </source>
</reference>
<accession>A0A927GB15</accession>
<proteinExistence type="predicted"/>
<dbReference type="Proteomes" id="UP000598820">
    <property type="component" value="Unassembled WGS sequence"/>
</dbReference>
<sequence length="173" mass="18947">MRYVFTSDAELPDVMDIPFLSGSWARAYGDDTVVNYLLKASMRYAEGFCDQPLFERSFTVKLPAFGCGGLLPGINANVTTITYDTALATGVSFDSTGYSVENGNLAFVRQATSILSPKQVIITYTAGYGVDKLPEDLGLALMLLVANHYDNRANPVSERRTAADSLLQNYKLY</sequence>
<name>A0A927GB15_9BACT</name>
<evidence type="ECO:0000313" key="2">
    <source>
        <dbReference type="Proteomes" id="UP000598820"/>
    </source>
</evidence>
<comment type="caution">
    <text evidence="1">The sequence shown here is derived from an EMBL/GenBank/DDBJ whole genome shotgun (WGS) entry which is preliminary data.</text>
</comment>
<organism evidence="1 2">
    <name type="scientific">Spirosoma profusum</name>
    <dbReference type="NCBI Taxonomy" id="2771354"/>
    <lineage>
        <taxon>Bacteria</taxon>
        <taxon>Pseudomonadati</taxon>
        <taxon>Bacteroidota</taxon>
        <taxon>Cytophagia</taxon>
        <taxon>Cytophagales</taxon>
        <taxon>Cytophagaceae</taxon>
        <taxon>Spirosoma</taxon>
    </lineage>
</organism>
<dbReference type="AlphaFoldDB" id="A0A927GB15"/>
<protein>
    <submittedName>
        <fullName evidence="1">Phage gp6-like head-tail connector protein</fullName>
    </submittedName>
</protein>
<keyword evidence="2" id="KW-1185">Reference proteome</keyword>
<dbReference type="EMBL" id="JACWZY010000062">
    <property type="protein sequence ID" value="MBD2705610.1"/>
    <property type="molecule type" value="Genomic_DNA"/>
</dbReference>
<dbReference type="Gene3D" id="1.10.3230.30">
    <property type="entry name" value="Phage gp6-like head-tail connector protein"/>
    <property type="match status" value="1"/>
</dbReference>
<dbReference type="RefSeq" id="WP_190893218.1">
    <property type="nucleotide sequence ID" value="NZ_JACWZY010000062.1"/>
</dbReference>
<dbReference type="CDD" id="cd08054">
    <property type="entry name" value="gp6"/>
    <property type="match status" value="1"/>
</dbReference>
<gene>
    <name evidence="1" type="ORF">IC229_33690</name>
</gene>
<evidence type="ECO:0000313" key="1">
    <source>
        <dbReference type="EMBL" id="MBD2705610.1"/>
    </source>
</evidence>